<dbReference type="EMBL" id="CP044016">
    <property type="protein sequence ID" value="QES87188.1"/>
    <property type="molecule type" value="Genomic_DNA"/>
</dbReference>
<dbReference type="InterPro" id="IPR009799">
    <property type="entry name" value="EthD_dom"/>
</dbReference>
<dbReference type="NCBIfam" id="TIGR02118">
    <property type="entry name" value="EthD family reductase"/>
    <property type="match status" value="1"/>
</dbReference>
<dbReference type="RefSeq" id="WP_131328066.1">
    <property type="nucleotide sequence ID" value="NZ_CP044016.1"/>
</dbReference>
<dbReference type="AlphaFoldDB" id="A0A5P2FXR8"/>
<dbReference type="Pfam" id="PF07110">
    <property type="entry name" value="EthD"/>
    <property type="match status" value="1"/>
</dbReference>
<sequence>MHNELFTVYVTYQETENSHFDRDYYTTTHVPLVIHTWQPYGLIHAAAFYPKKNTSGTIVICECVFKNKEAFEKAFAAPETDIVMNDVKQFTNLTPRRLFIHA</sequence>
<dbReference type="GO" id="GO:0016491">
    <property type="term" value="F:oxidoreductase activity"/>
    <property type="evidence" value="ECO:0007669"/>
    <property type="project" value="InterPro"/>
</dbReference>
<dbReference type="OrthoDB" id="256394at2"/>
<dbReference type="InterPro" id="IPR011008">
    <property type="entry name" value="Dimeric_a/b-barrel"/>
</dbReference>
<dbReference type="PANTHER" id="PTHR40260:SF2">
    <property type="entry name" value="BLR8190 PROTEIN"/>
    <property type="match status" value="1"/>
</dbReference>
<reference evidence="2 3" key="1">
    <citation type="submission" date="2019-09" db="EMBL/GenBank/DDBJ databases">
        <title>Complete genome sequence of Arachidicoccus sp. B3-10 isolated from apple orchard soil.</title>
        <authorList>
            <person name="Kim H.S."/>
            <person name="Han K.-I."/>
            <person name="Suh M.K."/>
            <person name="Lee K.C."/>
            <person name="Eom M.K."/>
            <person name="Kim J.-S."/>
            <person name="Kang S.W."/>
            <person name="Sin Y."/>
            <person name="Lee J.-S."/>
        </authorList>
    </citation>
    <scope>NUCLEOTIDE SEQUENCE [LARGE SCALE GENOMIC DNA]</scope>
    <source>
        <strain evidence="2 3">B3-10</strain>
    </source>
</reference>
<evidence type="ECO:0000313" key="3">
    <source>
        <dbReference type="Proteomes" id="UP000292424"/>
    </source>
</evidence>
<proteinExistence type="predicted"/>
<dbReference type="Proteomes" id="UP000292424">
    <property type="component" value="Chromosome"/>
</dbReference>
<dbReference type="SUPFAM" id="SSF54909">
    <property type="entry name" value="Dimeric alpha+beta barrel"/>
    <property type="match status" value="1"/>
</dbReference>
<feature type="domain" description="EthD" evidence="1">
    <location>
        <begin position="21"/>
        <end position="92"/>
    </location>
</feature>
<gene>
    <name evidence="2" type="ORF">E0W69_000395</name>
</gene>
<evidence type="ECO:0000259" key="1">
    <source>
        <dbReference type="Pfam" id="PF07110"/>
    </source>
</evidence>
<dbReference type="PANTHER" id="PTHR40260">
    <property type="entry name" value="BLR8190 PROTEIN"/>
    <property type="match status" value="1"/>
</dbReference>
<keyword evidence="3" id="KW-1185">Reference proteome</keyword>
<accession>A0A5P2FXR8</accession>
<organism evidence="2 3">
    <name type="scientific">Rhizosphaericola mali</name>
    <dbReference type="NCBI Taxonomy" id="2545455"/>
    <lineage>
        <taxon>Bacteria</taxon>
        <taxon>Pseudomonadati</taxon>
        <taxon>Bacteroidota</taxon>
        <taxon>Chitinophagia</taxon>
        <taxon>Chitinophagales</taxon>
        <taxon>Chitinophagaceae</taxon>
        <taxon>Rhizosphaericola</taxon>
    </lineage>
</organism>
<dbReference type="KEGG" id="arac:E0W69_000395"/>
<evidence type="ECO:0000313" key="2">
    <source>
        <dbReference type="EMBL" id="QES87188.1"/>
    </source>
</evidence>
<name>A0A5P2FXR8_9BACT</name>
<dbReference type="Gene3D" id="3.30.70.100">
    <property type="match status" value="1"/>
</dbReference>
<protein>
    <submittedName>
        <fullName evidence="2">EthD family reductase</fullName>
    </submittedName>
</protein>